<evidence type="ECO:0000313" key="4">
    <source>
        <dbReference type="Proteomes" id="UP000219465"/>
    </source>
</evidence>
<accession>A0A286I977</accession>
<keyword evidence="1" id="KW-0560">Oxidoreductase</keyword>
<keyword evidence="4" id="KW-1185">Reference proteome</keyword>
<dbReference type="PANTHER" id="PTHR43364">
    <property type="entry name" value="NADH-SPECIFIC METHYLGLYOXAL REDUCTASE-RELATED"/>
    <property type="match status" value="1"/>
</dbReference>
<dbReference type="EMBL" id="OCPC01000001">
    <property type="protein sequence ID" value="SOE16547.1"/>
    <property type="molecule type" value="Genomic_DNA"/>
</dbReference>
<dbReference type="SUPFAM" id="SSF51430">
    <property type="entry name" value="NAD(P)-linked oxidoreductase"/>
    <property type="match status" value="1"/>
</dbReference>
<dbReference type="FunFam" id="3.20.20.100:FF:000004">
    <property type="entry name" value="Oxidoreductase, aldo/keto reductase"/>
    <property type="match status" value="1"/>
</dbReference>
<name>A0A286I977_9HYPH</name>
<reference evidence="4" key="1">
    <citation type="submission" date="2017-08" db="EMBL/GenBank/DDBJ databases">
        <authorList>
            <person name="Varghese N."/>
            <person name="Submissions S."/>
        </authorList>
    </citation>
    <scope>NUCLEOTIDE SEQUENCE [LARGE SCALE GENOMIC DNA]</scope>
    <source>
        <strain evidence="4">KCTC 23107</strain>
    </source>
</reference>
<sequence>MKYRTLGRTGLKVSEITMGTFTFGGKGPFGMVAEQGVAEARRLVDLCIDNGVNLFDTANMYSTGLAEEILGEVLEGRYSNILVTSKARMRIGDGPNDEGVSRWHLIRECERTLKRLRTDHVDIYYMHEWDGTTPVEEKMAALDTLIQQGKIRYAGCSNYSGWHVMKSLAVAPSHASRFATQQIHYSVEAREAEYELLPLSVDQGLGVLVWSPLAAGLLSGKHRRGQDAPEGSRQAAGWNEPPIRDMERMWNIVDVLVAVAEEHNVSAAQIALAWLLGRPAISSLVVGGRNEEQFRQNFKAVDIVLTEDQLQRINDVSRLPLIYPYWHQHNFARDRFSAADRALHDDYSDRHYGGDDPLI</sequence>
<dbReference type="CDD" id="cd19091">
    <property type="entry name" value="AKR_PsAKR"/>
    <property type="match status" value="1"/>
</dbReference>
<evidence type="ECO:0000259" key="2">
    <source>
        <dbReference type="Pfam" id="PF00248"/>
    </source>
</evidence>
<gene>
    <name evidence="3" type="ORF">SAMN05877838_1419</name>
</gene>
<evidence type="ECO:0000313" key="3">
    <source>
        <dbReference type="EMBL" id="SOE16547.1"/>
    </source>
</evidence>
<dbReference type="Proteomes" id="UP000219465">
    <property type="component" value="Unassembled WGS sequence"/>
</dbReference>
<dbReference type="InterPro" id="IPR036812">
    <property type="entry name" value="NAD(P)_OxRdtase_dom_sf"/>
</dbReference>
<feature type="domain" description="NADP-dependent oxidoreductase" evidence="2">
    <location>
        <begin position="15"/>
        <end position="316"/>
    </location>
</feature>
<dbReference type="RefSeq" id="WP_097106242.1">
    <property type="nucleotide sequence ID" value="NZ_OCPC01000001.1"/>
</dbReference>
<protein>
    <submittedName>
        <fullName evidence="3">Aryl-alcohol dehydrogenase-like predicted oxidoreductase</fullName>
    </submittedName>
</protein>
<dbReference type="InterPro" id="IPR050523">
    <property type="entry name" value="AKR_Detox_Biosynth"/>
</dbReference>
<organism evidence="3 4">
    <name type="scientific">Hoeflea halophila</name>
    <dbReference type="NCBI Taxonomy" id="714899"/>
    <lineage>
        <taxon>Bacteria</taxon>
        <taxon>Pseudomonadati</taxon>
        <taxon>Pseudomonadota</taxon>
        <taxon>Alphaproteobacteria</taxon>
        <taxon>Hyphomicrobiales</taxon>
        <taxon>Rhizobiaceae</taxon>
        <taxon>Hoeflea</taxon>
    </lineage>
</organism>
<dbReference type="PANTHER" id="PTHR43364:SF18">
    <property type="entry name" value="OXIDOREDUCTASE"/>
    <property type="match status" value="1"/>
</dbReference>
<dbReference type="GO" id="GO:0016491">
    <property type="term" value="F:oxidoreductase activity"/>
    <property type="evidence" value="ECO:0007669"/>
    <property type="project" value="UniProtKB-KW"/>
</dbReference>
<dbReference type="GO" id="GO:0005829">
    <property type="term" value="C:cytosol"/>
    <property type="evidence" value="ECO:0007669"/>
    <property type="project" value="UniProtKB-ARBA"/>
</dbReference>
<dbReference type="InterPro" id="IPR023210">
    <property type="entry name" value="NADP_OxRdtase_dom"/>
</dbReference>
<dbReference type="Pfam" id="PF00248">
    <property type="entry name" value="Aldo_ket_red"/>
    <property type="match status" value="1"/>
</dbReference>
<proteinExistence type="predicted"/>
<dbReference type="Gene3D" id="3.20.20.100">
    <property type="entry name" value="NADP-dependent oxidoreductase domain"/>
    <property type="match status" value="1"/>
</dbReference>
<dbReference type="AlphaFoldDB" id="A0A286I977"/>
<evidence type="ECO:0000256" key="1">
    <source>
        <dbReference type="ARBA" id="ARBA00023002"/>
    </source>
</evidence>
<dbReference type="OrthoDB" id="9803483at2"/>